<keyword evidence="4" id="KW-0378">Hydrolase</keyword>
<evidence type="ECO:0000256" key="2">
    <source>
        <dbReference type="ARBA" id="ARBA00008664"/>
    </source>
</evidence>
<organism evidence="8 9">
    <name type="scientific">Glycomyces algeriensis</name>
    <dbReference type="NCBI Taxonomy" id="256037"/>
    <lineage>
        <taxon>Bacteria</taxon>
        <taxon>Bacillati</taxon>
        <taxon>Actinomycetota</taxon>
        <taxon>Actinomycetes</taxon>
        <taxon>Glycomycetales</taxon>
        <taxon>Glycomycetaceae</taxon>
        <taxon>Glycomyces</taxon>
    </lineage>
</organism>
<name>A0A9W6GD64_9ACTN</name>
<evidence type="ECO:0000313" key="9">
    <source>
        <dbReference type="Proteomes" id="UP001144313"/>
    </source>
</evidence>
<dbReference type="AlphaFoldDB" id="A0A9W6GD64"/>
<evidence type="ECO:0000256" key="3">
    <source>
        <dbReference type="ARBA" id="ARBA00012027"/>
    </source>
</evidence>
<keyword evidence="9" id="KW-1185">Reference proteome</keyword>
<dbReference type="Proteomes" id="UP001144313">
    <property type="component" value="Unassembled WGS sequence"/>
</dbReference>
<dbReference type="SUPFAM" id="SSF56024">
    <property type="entry name" value="Phospholipase D/nuclease"/>
    <property type="match status" value="1"/>
</dbReference>
<dbReference type="NCBIfam" id="NF038319">
    <property type="entry name" value="DISARM_DrmC_I"/>
    <property type="match status" value="1"/>
</dbReference>
<sequence length="248" mass="25546">MSAQDTLRAKATELLELVGPVALADQAGAITDGTPPSIVAERLGRPDAAPVIAAVAEAARSCGPDRAEAYLEGLADGHALRPQDIETVWTGPAVHGVPVRSTQLALLNLVGGSTRELWLSTYSAKPHAPLLEAIERAMQRGVSVAIAIEILAGAGSAISGSEPAAAFALLKGAKLYTWPVASRPSDAKLHAKLALADATTLLVTSANFTTSGLERNLEAGLLVKGGSAPKRAAEHLKALVRSGHLTRI</sequence>
<dbReference type="InterPro" id="IPR051406">
    <property type="entry name" value="PLD_domain"/>
</dbReference>
<evidence type="ECO:0000256" key="6">
    <source>
        <dbReference type="ARBA" id="ARBA00023098"/>
    </source>
</evidence>
<keyword evidence="5" id="KW-0442">Lipid degradation</keyword>
<gene>
    <name evidence="8" type="ORF">GALLR39Z86_43480</name>
</gene>
<dbReference type="InterPro" id="IPR001736">
    <property type="entry name" value="PLipase_D/transphosphatidylase"/>
</dbReference>
<reference evidence="8" key="1">
    <citation type="submission" date="2022-12" db="EMBL/GenBank/DDBJ databases">
        <title>Reference genome sequencing for broad-spectrum identification of bacterial and archaeal isolates by mass spectrometry.</title>
        <authorList>
            <person name="Sekiguchi Y."/>
            <person name="Tourlousse D.M."/>
        </authorList>
    </citation>
    <scope>NUCLEOTIDE SEQUENCE</scope>
    <source>
        <strain evidence="8">LLR39Z86</strain>
    </source>
</reference>
<comment type="catalytic activity">
    <reaction evidence="1">
        <text>a 1,2-diacyl-sn-glycero-3-phosphocholine + H2O = a 1,2-diacyl-sn-glycero-3-phosphate + choline + H(+)</text>
        <dbReference type="Rhea" id="RHEA:14445"/>
        <dbReference type="ChEBI" id="CHEBI:15354"/>
        <dbReference type="ChEBI" id="CHEBI:15377"/>
        <dbReference type="ChEBI" id="CHEBI:15378"/>
        <dbReference type="ChEBI" id="CHEBI:57643"/>
        <dbReference type="ChEBI" id="CHEBI:58608"/>
        <dbReference type="EC" id="3.1.4.4"/>
    </reaction>
</comment>
<dbReference type="PANTHER" id="PTHR43856:SF1">
    <property type="entry name" value="MITOCHONDRIAL CARDIOLIPIN HYDROLASE"/>
    <property type="match status" value="1"/>
</dbReference>
<comment type="similarity">
    <text evidence="2">Belongs to the phospholipase D family.</text>
</comment>
<dbReference type="Pfam" id="PF13091">
    <property type="entry name" value="PLDc_2"/>
    <property type="match status" value="1"/>
</dbReference>
<dbReference type="Gene3D" id="3.30.870.10">
    <property type="entry name" value="Endonuclease Chain A"/>
    <property type="match status" value="1"/>
</dbReference>
<dbReference type="CDD" id="cd09132">
    <property type="entry name" value="PLDc_unchar4"/>
    <property type="match status" value="1"/>
</dbReference>
<evidence type="ECO:0000256" key="5">
    <source>
        <dbReference type="ARBA" id="ARBA00022963"/>
    </source>
</evidence>
<dbReference type="EC" id="3.1.4.4" evidence="3"/>
<dbReference type="InterPro" id="IPR025202">
    <property type="entry name" value="PLD-like_dom"/>
</dbReference>
<feature type="domain" description="PLD phosphodiesterase" evidence="7">
    <location>
        <begin position="185"/>
        <end position="212"/>
    </location>
</feature>
<dbReference type="EMBL" id="BSDT01000001">
    <property type="protein sequence ID" value="GLI44498.1"/>
    <property type="molecule type" value="Genomic_DNA"/>
</dbReference>
<protein>
    <recommendedName>
        <fullName evidence="3">phospholipase D</fullName>
        <ecNumber evidence="3">3.1.4.4</ecNumber>
    </recommendedName>
</protein>
<keyword evidence="6" id="KW-0443">Lipid metabolism</keyword>
<comment type="caution">
    <text evidence="8">The sequence shown here is derived from an EMBL/GenBank/DDBJ whole genome shotgun (WGS) entry which is preliminary data.</text>
</comment>
<evidence type="ECO:0000256" key="4">
    <source>
        <dbReference type="ARBA" id="ARBA00022801"/>
    </source>
</evidence>
<dbReference type="GO" id="GO:0006793">
    <property type="term" value="P:phosphorus metabolic process"/>
    <property type="evidence" value="ECO:0007669"/>
    <property type="project" value="UniProtKB-ARBA"/>
</dbReference>
<accession>A0A9W6GD64</accession>
<dbReference type="PROSITE" id="PS50035">
    <property type="entry name" value="PLD"/>
    <property type="match status" value="1"/>
</dbReference>
<dbReference type="GO" id="GO:0004630">
    <property type="term" value="F:phospholipase D activity"/>
    <property type="evidence" value="ECO:0007669"/>
    <property type="project" value="UniProtKB-EC"/>
</dbReference>
<evidence type="ECO:0000313" key="8">
    <source>
        <dbReference type="EMBL" id="GLI44498.1"/>
    </source>
</evidence>
<evidence type="ECO:0000259" key="7">
    <source>
        <dbReference type="PROSITE" id="PS50035"/>
    </source>
</evidence>
<dbReference type="InterPro" id="IPR047955">
    <property type="entry name" value="DrmC-like"/>
</dbReference>
<proteinExistence type="inferred from homology"/>
<dbReference type="RefSeq" id="WP_270118049.1">
    <property type="nucleotide sequence ID" value="NZ_BAAAOL010000007.1"/>
</dbReference>
<dbReference type="PANTHER" id="PTHR43856">
    <property type="entry name" value="CARDIOLIPIN HYDROLASE"/>
    <property type="match status" value="1"/>
</dbReference>
<dbReference type="GO" id="GO:0016891">
    <property type="term" value="F:RNA endonuclease activity producing 5'-phosphomonoesters, hydrolytic mechanism"/>
    <property type="evidence" value="ECO:0007669"/>
    <property type="project" value="TreeGrafter"/>
</dbReference>
<dbReference type="GO" id="GO:0016042">
    <property type="term" value="P:lipid catabolic process"/>
    <property type="evidence" value="ECO:0007669"/>
    <property type="project" value="UniProtKB-KW"/>
</dbReference>
<evidence type="ECO:0000256" key="1">
    <source>
        <dbReference type="ARBA" id="ARBA00000798"/>
    </source>
</evidence>